<evidence type="ECO:0000256" key="1">
    <source>
        <dbReference type="SAM" id="MobiDB-lite"/>
    </source>
</evidence>
<name>A0A9P6Q5N8_9FUNG</name>
<sequence length="142" mass="15646">MAATQEKRDLDLENLSLSSRQINEKHIPGEDPGAPIPEFPGSEKNEDIQDIKGEILDAGSLDDEEDLEESIRLVPKIVRELVSMEDDPNTPTVTFRSAALARSVALDAANWMTTGSSSMFVENSLSREYWLAAKTLARIMGV</sequence>
<dbReference type="OrthoDB" id="9986677at2759"/>
<dbReference type="AlphaFoldDB" id="A0A9P6Q5N8"/>
<evidence type="ECO:0000313" key="3">
    <source>
        <dbReference type="Proteomes" id="UP000807716"/>
    </source>
</evidence>
<dbReference type="EMBL" id="JAAAJB010000226">
    <property type="protein sequence ID" value="KAG0261134.1"/>
    <property type="molecule type" value="Genomic_DNA"/>
</dbReference>
<evidence type="ECO:0000313" key="2">
    <source>
        <dbReference type="EMBL" id="KAG0261134.1"/>
    </source>
</evidence>
<gene>
    <name evidence="2" type="ORF">DFQ27_003139</name>
</gene>
<accession>A0A9P6Q5N8</accession>
<proteinExistence type="predicted"/>
<comment type="caution">
    <text evidence="2">The sequence shown here is derived from an EMBL/GenBank/DDBJ whole genome shotgun (WGS) entry which is preliminary data.</text>
</comment>
<organism evidence="2 3">
    <name type="scientific">Actinomortierella ambigua</name>
    <dbReference type="NCBI Taxonomy" id="1343610"/>
    <lineage>
        <taxon>Eukaryota</taxon>
        <taxon>Fungi</taxon>
        <taxon>Fungi incertae sedis</taxon>
        <taxon>Mucoromycota</taxon>
        <taxon>Mortierellomycotina</taxon>
        <taxon>Mortierellomycetes</taxon>
        <taxon>Mortierellales</taxon>
        <taxon>Mortierellaceae</taxon>
        <taxon>Actinomortierella</taxon>
    </lineage>
</organism>
<protein>
    <submittedName>
        <fullName evidence="2">Uncharacterized protein</fullName>
    </submittedName>
</protein>
<feature type="region of interest" description="Disordered" evidence="1">
    <location>
        <begin position="1"/>
        <end position="45"/>
    </location>
</feature>
<reference evidence="2" key="1">
    <citation type="journal article" date="2020" name="Fungal Divers.">
        <title>Resolving the Mortierellaceae phylogeny through synthesis of multi-gene phylogenetics and phylogenomics.</title>
        <authorList>
            <person name="Vandepol N."/>
            <person name="Liber J."/>
            <person name="Desiro A."/>
            <person name="Na H."/>
            <person name="Kennedy M."/>
            <person name="Barry K."/>
            <person name="Grigoriev I.V."/>
            <person name="Miller A.N."/>
            <person name="O'Donnell K."/>
            <person name="Stajich J.E."/>
            <person name="Bonito G."/>
        </authorList>
    </citation>
    <scope>NUCLEOTIDE SEQUENCE</scope>
    <source>
        <strain evidence="2">BC1065</strain>
    </source>
</reference>
<keyword evidence="3" id="KW-1185">Reference proteome</keyword>
<feature type="compositionally biased region" description="Basic and acidic residues" evidence="1">
    <location>
        <begin position="1"/>
        <end position="11"/>
    </location>
</feature>
<dbReference type="Proteomes" id="UP000807716">
    <property type="component" value="Unassembled WGS sequence"/>
</dbReference>